<evidence type="ECO:0000313" key="13">
    <source>
        <dbReference type="EMBL" id="ODN76661.1"/>
    </source>
</evidence>
<comment type="domain">
    <text evidence="10">The VLRF1 domain mediates binding to the 60S ribosomal subunit.</text>
</comment>
<dbReference type="GO" id="GO:0004519">
    <property type="term" value="F:endonuclease activity"/>
    <property type="evidence" value="ECO:0007669"/>
    <property type="project" value="UniProtKB-KW"/>
</dbReference>
<keyword evidence="5" id="KW-0677">Repeat</keyword>
<feature type="domain" description="VLRF1" evidence="12">
    <location>
        <begin position="254"/>
        <end position="411"/>
    </location>
</feature>
<dbReference type="GeneID" id="30156615"/>
<keyword evidence="8" id="KW-0040">ANK repeat</keyword>
<keyword evidence="3 10" id="KW-0963">Cytoplasm</keyword>
<dbReference type="GO" id="GO:0016787">
    <property type="term" value="F:hydrolase activity"/>
    <property type="evidence" value="ECO:0007669"/>
    <property type="project" value="UniProtKB-KW"/>
</dbReference>
<evidence type="ECO:0000256" key="4">
    <source>
        <dbReference type="ARBA" id="ARBA00022722"/>
    </source>
</evidence>
<organism evidence="13 14">
    <name type="scientific">Cryptococcus amylolentus CBS 6039</name>
    <dbReference type="NCBI Taxonomy" id="1295533"/>
    <lineage>
        <taxon>Eukaryota</taxon>
        <taxon>Fungi</taxon>
        <taxon>Dikarya</taxon>
        <taxon>Basidiomycota</taxon>
        <taxon>Agaricomycotina</taxon>
        <taxon>Tremellomycetes</taxon>
        <taxon>Tremellales</taxon>
        <taxon>Cryptococcaceae</taxon>
        <taxon>Cryptococcus</taxon>
    </lineage>
</organism>
<feature type="compositionally biased region" description="Basic and acidic residues" evidence="11">
    <location>
        <begin position="675"/>
        <end position="693"/>
    </location>
</feature>
<evidence type="ECO:0000259" key="12">
    <source>
        <dbReference type="PROSITE" id="PS52044"/>
    </source>
</evidence>
<comment type="similarity">
    <text evidence="2 10">Belongs to the ANKZF1/VMS1 family.</text>
</comment>
<gene>
    <name evidence="13" type="ORF">L202_05306</name>
</gene>
<evidence type="ECO:0000256" key="8">
    <source>
        <dbReference type="ARBA" id="ARBA00023043"/>
    </source>
</evidence>
<protein>
    <recommendedName>
        <fullName evidence="12">VLRF1 domain-containing protein</fullName>
    </recommendedName>
</protein>
<keyword evidence="9" id="KW-0175">Coiled coil</keyword>
<evidence type="ECO:0000256" key="6">
    <source>
        <dbReference type="ARBA" id="ARBA00022759"/>
    </source>
</evidence>
<proteinExistence type="inferred from homology"/>
<feature type="region of interest" description="Disordered" evidence="11">
    <location>
        <begin position="435"/>
        <end position="462"/>
    </location>
</feature>
<dbReference type="RefSeq" id="XP_018992035.1">
    <property type="nucleotide sequence ID" value="XM_019139544.1"/>
</dbReference>
<feature type="active site" evidence="10">
    <location>
        <position position="313"/>
    </location>
</feature>
<dbReference type="InterPro" id="IPR041175">
    <property type="entry name" value="VLRF1/Vms1"/>
</dbReference>
<keyword evidence="14" id="KW-1185">Reference proteome</keyword>
<dbReference type="OrthoDB" id="429841at2759"/>
<dbReference type="PANTHER" id="PTHR16036:SF2">
    <property type="entry name" value="TRNA ENDONUCLEASE ANKZF1"/>
    <property type="match status" value="1"/>
</dbReference>
<comment type="subcellular location">
    <subcellularLocation>
        <location evidence="1">Cytoplasm</location>
    </subcellularLocation>
</comment>
<dbReference type="EMBL" id="AWGJ01000008">
    <property type="protein sequence ID" value="ODN76661.1"/>
    <property type="molecule type" value="Genomic_DNA"/>
</dbReference>
<keyword evidence="7 10" id="KW-0378">Hydrolase</keyword>
<dbReference type="PROSITE" id="PS52044">
    <property type="entry name" value="VLRF1"/>
    <property type="match status" value="1"/>
</dbReference>
<evidence type="ECO:0000256" key="2">
    <source>
        <dbReference type="ARBA" id="ARBA00009262"/>
    </source>
</evidence>
<evidence type="ECO:0000256" key="11">
    <source>
        <dbReference type="SAM" id="MobiDB-lite"/>
    </source>
</evidence>
<reference evidence="13 14" key="1">
    <citation type="submission" date="2016-06" db="EMBL/GenBank/DDBJ databases">
        <title>Evolution of pathogenesis and genome organization in the Tremellales.</title>
        <authorList>
            <person name="Cuomo C."/>
            <person name="Litvintseva A."/>
            <person name="Heitman J."/>
            <person name="Chen Y."/>
            <person name="Sun S."/>
            <person name="Springer D."/>
            <person name="Dromer F."/>
            <person name="Young S."/>
            <person name="Zeng Q."/>
            <person name="Chapman S."/>
            <person name="Gujja S."/>
            <person name="Saif S."/>
            <person name="Birren B."/>
        </authorList>
    </citation>
    <scope>NUCLEOTIDE SEQUENCE [LARGE SCALE GENOMIC DNA]</scope>
    <source>
        <strain evidence="13 14">CBS 6039</strain>
    </source>
</reference>
<dbReference type="InterPro" id="IPR047139">
    <property type="entry name" value="ANKZ1/VMS1"/>
</dbReference>
<accession>A0A1E3HMK3</accession>
<dbReference type="STRING" id="1295533.A0A1E3HMK3"/>
<evidence type="ECO:0000256" key="5">
    <source>
        <dbReference type="ARBA" id="ARBA00022737"/>
    </source>
</evidence>
<dbReference type="Proteomes" id="UP000094065">
    <property type="component" value="Unassembled WGS sequence"/>
</dbReference>
<feature type="compositionally biased region" description="Basic and acidic residues" evidence="11">
    <location>
        <begin position="609"/>
        <end position="646"/>
    </location>
</feature>
<dbReference type="GO" id="GO:0036503">
    <property type="term" value="P:ERAD pathway"/>
    <property type="evidence" value="ECO:0007669"/>
    <property type="project" value="TreeGrafter"/>
</dbReference>
<evidence type="ECO:0000256" key="3">
    <source>
        <dbReference type="ARBA" id="ARBA00022490"/>
    </source>
</evidence>
<name>A0A1E3HMK3_9TREE</name>
<keyword evidence="6 10" id="KW-0255">Endonuclease</keyword>
<dbReference type="AlphaFoldDB" id="A0A1E3HMK3"/>
<dbReference type="Pfam" id="PF18826">
    <property type="entry name" value="bVLRF1"/>
    <property type="match status" value="1"/>
</dbReference>
<feature type="region of interest" description="Disordered" evidence="11">
    <location>
        <begin position="588"/>
        <end position="693"/>
    </location>
</feature>
<dbReference type="GO" id="GO:0005737">
    <property type="term" value="C:cytoplasm"/>
    <property type="evidence" value="ECO:0007669"/>
    <property type="project" value="UniProtKB-SubCell"/>
</dbReference>
<evidence type="ECO:0000256" key="10">
    <source>
        <dbReference type="PROSITE-ProRule" id="PRU01389"/>
    </source>
</evidence>
<comment type="caution">
    <text evidence="13">The sequence shown here is derived from an EMBL/GenBank/DDBJ whole genome shotgun (WGS) entry which is preliminary data.</text>
</comment>
<evidence type="ECO:0000256" key="7">
    <source>
        <dbReference type="ARBA" id="ARBA00022801"/>
    </source>
</evidence>
<sequence>MIGAAVTSPNSPDPRCQVVQKFFPSILICSPTTISPSITMSGILNRAINVYAIPQDLLDSLAVRSIEADPITQEEPLPAPAPPQPLGTGIFCQTCPHAEFETVEDQRAHFKSDWHRYNAKVKLKGGGKVVGFEEWGNLVEGVSSISGSASSTSGSEQSKVARLLNKHTLHPSEDGSSEAAELADRQRRAHLRTAIIWFSPTSPLPSLSIPKDTQFGIHRALFPPYDKAGDYLEELKRMQLGSEMSKAVEPEQEGERRIVLLMVAGGHFAGMVVGLRPRGKMEKQEVKGAGDVRVIKHKTFHRYTTRKKQGGSQALNDNAKSKAVSAGAMLRRYGETALQEEIRALMIDWAEDLEASERIFIRASTHGKKSFWGYEGAVLDKGDERIRTFPFPTRRPTLQELLRCWHELTRVRVSHLSEGALKELDDAYIASLQPKTQTKAKPQALPEKKAEPTTPKLTEEEEARVDRVKRLEEMVKKGRINALRSFWEKHSTEFLSLSPPGAPVLEADAQSALTQSSLLALASSAGQNEVLTYLLSDLHFNPTIPSPSDPTKRPYDLSATKATRDIYRRVAYDNPELWDWKLARVPEGLSEEQEAEQKEKKAGRRKGLKDKLKEREKTRQETAAKEEKEEEERRLKKEKEEREKPTRMGAKGPQKLGSAGTGSEGLAGLSPEMRQQIERERRARAAEARFGRG</sequence>
<evidence type="ECO:0000256" key="1">
    <source>
        <dbReference type="ARBA" id="ARBA00004496"/>
    </source>
</evidence>
<evidence type="ECO:0000256" key="9">
    <source>
        <dbReference type="ARBA" id="ARBA00023054"/>
    </source>
</evidence>
<keyword evidence="4 10" id="KW-0540">Nuclease</keyword>
<dbReference type="PANTHER" id="PTHR16036">
    <property type="entry name" value="ANKYRIN REPEAT AND ZINC FINGER DOMAIN-CONTAINING PROTEIN 1"/>
    <property type="match status" value="1"/>
</dbReference>
<evidence type="ECO:0000313" key="14">
    <source>
        <dbReference type="Proteomes" id="UP000094065"/>
    </source>
</evidence>